<evidence type="ECO:0000313" key="3">
    <source>
        <dbReference type="Proteomes" id="UP000184063"/>
    </source>
</evidence>
<proteinExistence type="predicted"/>
<feature type="compositionally biased region" description="Basic residues" evidence="1">
    <location>
        <begin position="1"/>
        <end position="11"/>
    </location>
</feature>
<dbReference type="Proteomes" id="UP000184063">
    <property type="component" value="Unassembled WGS sequence"/>
</dbReference>
<gene>
    <name evidence="2" type="ORF">ASPFODRAFT_301666</name>
</gene>
<dbReference type="VEuPathDB" id="FungiDB:ASPFODRAFT_301666"/>
<dbReference type="EMBL" id="KV878245">
    <property type="protein sequence ID" value="OJZ84079.1"/>
    <property type="molecule type" value="Genomic_DNA"/>
</dbReference>
<reference evidence="3" key="1">
    <citation type="journal article" date="2017" name="Genome Biol.">
        <title>Comparative genomics reveals high biological diversity and specific adaptations in the industrially and medically important fungal genus Aspergillus.</title>
        <authorList>
            <person name="de Vries R.P."/>
            <person name="Riley R."/>
            <person name="Wiebenga A."/>
            <person name="Aguilar-Osorio G."/>
            <person name="Amillis S."/>
            <person name="Uchima C.A."/>
            <person name="Anderluh G."/>
            <person name="Asadollahi M."/>
            <person name="Askin M."/>
            <person name="Barry K."/>
            <person name="Battaglia E."/>
            <person name="Bayram O."/>
            <person name="Benocci T."/>
            <person name="Braus-Stromeyer S.A."/>
            <person name="Caldana C."/>
            <person name="Canovas D."/>
            <person name="Cerqueira G.C."/>
            <person name="Chen F."/>
            <person name="Chen W."/>
            <person name="Choi C."/>
            <person name="Clum A."/>
            <person name="Dos Santos R.A."/>
            <person name="Damasio A.R."/>
            <person name="Diallinas G."/>
            <person name="Emri T."/>
            <person name="Fekete E."/>
            <person name="Flipphi M."/>
            <person name="Freyberg S."/>
            <person name="Gallo A."/>
            <person name="Gournas C."/>
            <person name="Habgood R."/>
            <person name="Hainaut M."/>
            <person name="Harispe M.L."/>
            <person name="Henrissat B."/>
            <person name="Hilden K.S."/>
            <person name="Hope R."/>
            <person name="Hossain A."/>
            <person name="Karabika E."/>
            <person name="Karaffa L."/>
            <person name="Karanyi Z."/>
            <person name="Krasevec N."/>
            <person name="Kuo A."/>
            <person name="Kusch H."/>
            <person name="LaButti K."/>
            <person name="Lagendijk E.L."/>
            <person name="Lapidus A."/>
            <person name="Levasseur A."/>
            <person name="Lindquist E."/>
            <person name="Lipzen A."/>
            <person name="Logrieco A.F."/>
            <person name="MacCabe A."/>
            <person name="Maekelae M.R."/>
            <person name="Malavazi I."/>
            <person name="Melin P."/>
            <person name="Meyer V."/>
            <person name="Mielnichuk N."/>
            <person name="Miskei M."/>
            <person name="Molnar A.P."/>
            <person name="Mule G."/>
            <person name="Ngan C.Y."/>
            <person name="Orejas M."/>
            <person name="Orosz E."/>
            <person name="Ouedraogo J.P."/>
            <person name="Overkamp K.M."/>
            <person name="Park H.-S."/>
            <person name="Perrone G."/>
            <person name="Piumi F."/>
            <person name="Punt P.J."/>
            <person name="Ram A.F."/>
            <person name="Ramon A."/>
            <person name="Rauscher S."/>
            <person name="Record E."/>
            <person name="Riano-Pachon D.M."/>
            <person name="Robert V."/>
            <person name="Roehrig J."/>
            <person name="Ruller R."/>
            <person name="Salamov A."/>
            <person name="Salih N.S."/>
            <person name="Samson R.A."/>
            <person name="Sandor E."/>
            <person name="Sanguinetti M."/>
            <person name="Schuetze T."/>
            <person name="Sepcic K."/>
            <person name="Shelest E."/>
            <person name="Sherlock G."/>
            <person name="Sophianopoulou V."/>
            <person name="Squina F.M."/>
            <person name="Sun H."/>
            <person name="Susca A."/>
            <person name="Todd R.B."/>
            <person name="Tsang A."/>
            <person name="Unkles S.E."/>
            <person name="van de Wiele N."/>
            <person name="van Rossen-Uffink D."/>
            <person name="Oliveira J.V."/>
            <person name="Vesth T.C."/>
            <person name="Visser J."/>
            <person name="Yu J.-H."/>
            <person name="Zhou M."/>
            <person name="Andersen M.R."/>
            <person name="Archer D.B."/>
            <person name="Baker S.E."/>
            <person name="Benoit I."/>
            <person name="Brakhage A.A."/>
            <person name="Braus G.H."/>
            <person name="Fischer R."/>
            <person name="Frisvad J.C."/>
            <person name="Goldman G.H."/>
            <person name="Houbraken J."/>
            <person name="Oakley B."/>
            <person name="Pocsi I."/>
            <person name="Scazzocchio C."/>
            <person name="Seiboth B."/>
            <person name="vanKuyk P.A."/>
            <person name="Wortman J."/>
            <person name="Dyer P.S."/>
            <person name="Grigoriev I.V."/>
        </authorList>
    </citation>
    <scope>NUCLEOTIDE SEQUENCE [LARGE SCALE GENOMIC DNA]</scope>
    <source>
        <strain evidence="3">CBS 106.47</strain>
    </source>
</reference>
<evidence type="ECO:0000313" key="2">
    <source>
        <dbReference type="EMBL" id="OJZ84079.1"/>
    </source>
</evidence>
<dbReference type="AlphaFoldDB" id="A0A1M3TBD9"/>
<sequence>MVLGHYGKKGARLPSKQTSSLPPSTADRELSNWGMCSSHVSPISQVSRMYPVQGKKKKSRIGIPILTLYGFPSAQSYPPFLLFFSPVSVKENAWNLSLAWFSPTCPAAYPVEPALHHVLPSWSPSRHEEYLARLLSYYLLIHHFLPLFSRTVMILLRMHCVFS</sequence>
<feature type="region of interest" description="Disordered" evidence="1">
    <location>
        <begin position="1"/>
        <end position="28"/>
    </location>
</feature>
<name>A0A1M3TBD9_ASPLC</name>
<protein>
    <submittedName>
        <fullName evidence="2">Uncharacterized protein</fullName>
    </submittedName>
</protein>
<organism evidence="2 3">
    <name type="scientific">Aspergillus luchuensis (strain CBS 106.47)</name>
    <dbReference type="NCBI Taxonomy" id="1137211"/>
    <lineage>
        <taxon>Eukaryota</taxon>
        <taxon>Fungi</taxon>
        <taxon>Dikarya</taxon>
        <taxon>Ascomycota</taxon>
        <taxon>Pezizomycotina</taxon>
        <taxon>Eurotiomycetes</taxon>
        <taxon>Eurotiomycetidae</taxon>
        <taxon>Eurotiales</taxon>
        <taxon>Aspergillaceae</taxon>
        <taxon>Aspergillus</taxon>
        <taxon>Aspergillus subgen. Circumdati</taxon>
    </lineage>
</organism>
<evidence type="ECO:0000256" key="1">
    <source>
        <dbReference type="SAM" id="MobiDB-lite"/>
    </source>
</evidence>
<accession>A0A1M3TBD9</accession>